<dbReference type="RefSeq" id="WP_130482160.1">
    <property type="nucleotide sequence ID" value="NZ_SGWV01000009.1"/>
</dbReference>
<evidence type="ECO:0000256" key="3">
    <source>
        <dbReference type="ARBA" id="ARBA00022692"/>
    </source>
</evidence>
<sequence>MSSTLTWVLLLAVLGFWMLGAHNRLVRLRHDLRQAYAPLSSALRQRHAVALTLAETSRARMGDSPRAELVDGTIGAARRAGHACDQVQLKALRGNVLQQVAVAEERLVSLLEELGLALQDLTSGDGPDPVVSDLLRQRDQLQEQIAFSRLLYNRAADAYNQAIALFPTTLVANLLRFHRAPEFPPI</sequence>
<evidence type="ECO:0000313" key="6">
    <source>
        <dbReference type="EMBL" id="RZS54841.1"/>
    </source>
</evidence>
<dbReference type="AlphaFoldDB" id="A0A4Q7LKV7"/>
<dbReference type="InterPro" id="IPR023353">
    <property type="entry name" value="LemA-like_dom_sf"/>
</dbReference>
<proteinExistence type="inferred from homology"/>
<dbReference type="GO" id="GO:0016020">
    <property type="term" value="C:membrane"/>
    <property type="evidence" value="ECO:0007669"/>
    <property type="project" value="UniProtKB-SubCell"/>
</dbReference>
<dbReference type="InterPro" id="IPR007156">
    <property type="entry name" value="MamQ_LemA"/>
</dbReference>
<evidence type="ECO:0000256" key="1">
    <source>
        <dbReference type="ARBA" id="ARBA00004167"/>
    </source>
</evidence>
<evidence type="ECO:0000256" key="5">
    <source>
        <dbReference type="ARBA" id="ARBA00023136"/>
    </source>
</evidence>
<gene>
    <name evidence="6" type="ORF">EV685_2325</name>
</gene>
<keyword evidence="4" id="KW-1133">Transmembrane helix</keyword>
<dbReference type="SUPFAM" id="SSF140478">
    <property type="entry name" value="LemA-like"/>
    <property type="match status" value="1"/>
</dbReference>
<evidence type="ECO:0000313" key="7">
    <source>
        <dbReference type="Proteomes" id="UP000293433"/>
    </source>
</evidence>
<keyword evidence="5" id="KW-0472">Membrane</keyword>
<dbReference type="EMBL" id="SGWV01000009">
    <property type="protein sequence ID" value="RZS54841.1"/>
    <property type="molecule type" value="Genomic_DNA"/>
</dbReference>
<comment type="similarity">
    <text evidence="2">Belongs to the LemA family.</text>
</comment>
<dbReference type="Pfam" id="PF04011">
    <property type="entry name" value="LemA"/>
    <property type="match status" value="1"/>
</dbReference>
<comment type="caution">
    <text evidence="6">The sequence shown here is derived from an EMBL/GenBank/DDBJ whole genome shotgun (WGS) entry which is preliminary data.</text>
</comment>
<reference evidence="6 7" key="1">
    <citation type="submission" date="2019-02" db="EMBL/GenBank/DDBJ databases">
        <title>Genomic Encyclopedia of Type Strains, Phase IV (KMG-IV): sequencing the most valuable type-strain genomes for metagenomic binning, comparative biology and taxonomic classification.</title>
        <authorList>
            <person name="Goeker M."/>
        </authorList>
    </citation>
    <scope>NUCLEOTIDE SEQUENCE [LARGE SCALE GENOMIC DNA]</scope>
    <source>
        <strain evidence="6 7">DSM 10617</strain>
    </source>
</reference>
<dbReference type="Gene3D" id="1.20.1440.20">
    <property type="entry name" value="LemA-like domain"/>
    <property type="match status" value="1"/>
</dbReference>
<keyword evidence="7" id="KW-1185">Reference proteome</keyword>
<evidence type="ECO:0000256" key="4">
    <source>
        <dbReference type="ARBA" id="ARBA00022989"/>
    </source>
</evidence>
<dbReference type="Proteomes" id="UP000293433">
    <property type="component" value="Unassembled WGS sequence"/>
</dbReference>
<dbReference type="PANTHER" id="PTHR34478">
    <property type="entry name" value="PROTEIN LEMA"/>
    <property type="match status" value="1"/>
</dbReference>
<keyword evidence="3" id="KW-0812">Transmembrane</keyword>
<dbReference type="PANTHER" id="PTHR34478:SF1">
    <property type="entry name" value="PROTEIN LEMA"/>
    <property type="match status" value="1"/>
</dbReference>
<dbReference type="OrthoDB" id="9804152at2"/>
<evidence type="ECO:0000256" key="2">
    <source>
        <dbReference type="ARBA" id="ARBA00008854"/>
    </source>
</evidence>
<comment type="subcellular location">
    <subcellularLocation>
        <location evidence="1">Membrane</location>
        <topology evidence="1">Single-pass membrane protein</topology>
    </subcellularLocation>
</comment>
<organism evidence="6 7">
    <name type="scientific">Sphaerotilus mobilis</name>
    <dbReference type="NCBI Taxonomy" id="47994"/>
    <lineage>
        <taxon>Bacteria</taxon>
        <taxon>Pseudomonadati</taxon>
        <taxon>Pseudomonadota</taxon>
        <taxon>Betaproteobacteria</taxon>
        <taxon>Burkholderiales</taxon>
        <taxon>Sphaerotilaceae</taxon>
        <taxon>Sphaerotilus</taxon>
    </lineage>
</organism>
<accession>A0A4Q7LKV7</accession>
<protein>
    <submittedName>
        <fullName evidence="6">LemA protein</fullName>
    </submittedName>
</protein>
<name>A0A4Q7LKV7_9BURK</name>